<dbReference type="InterPro" id="IPR019861">
    <property type="entry name" value="PorP/SprF_Bacteroidetes"/>
</dbReference>
<dbReference type="Pfam" id="PF11751">
    <property type="entry name" value="PorP_SprF"/>
    <property type="match status" value="1"/>
</dbReference>
<reference evidence="1 2" key="2">
    <citation type="journal article" date="2022" name="Microorganisms">
        <title>Complete Genome Sequences of Two Flavobacterium ammonificans Strains and a Flavobacterium ammoniigenes Strain of Ammonifying Bacterioplankton Isolated from Surface River Water.</title>
        <authorList>
            <person name="Suda W."/>
            <person name="Ogata Y."/>
            <person name="Shindo C."/>
            <person name="Watanabe K."/>
        </authorList>
    </citation>
    <scope>NUCLEOTIDE SEQUENCE [LARGE SCALE GENOMIC DNA]</scope>
    <source>
        <strain evidence="1 2">GENT11</strain>
    </source>
</reference>
<proteinExistence type="predicted"/>
<organism evidence="1 2">
    <name type="scientific">Flavobacterium ammonificans</name>
    <dbReference type="NCBI Taxonomy" id="1751056"/>
    <lineage>
        <taxon>Bacteria</taxon>
        <taxon>Pseudomonadati</taxon>
        <taxon>Bacteroidota</taxon>
        <taxon>Flavobacteriia</taxon>
        <taxon>Flavobacteriales</taxon>
        <taxon>Flavobacteriaceae</taxon>
        <taxon>Flavobacterium</taxon>
    </lineage>
</organism>
<sequence length="274" mass="30403">MAQQESVFAFYKSHMNLVNPANAGMNNETFLTSSLRKQWTGVEDAPETQTVSYGTPVGKNMGIGFTVVNDKTFIEKETFVGADFSYKIQMDETMDLYLGIKAGGNFYNINTTGLQTYNVRADQALGSVSTFNPNFGVGAVLRKDKWYASLSVPRLLNTTKAVNEFGNAISATDRPHLYASGGYDFVLDPTFVLKPSVMLRYVNGAPISVDLTAMLQIENNFEIGGMYRTDQAYAAMSTIRLSKRFVFGFAYEMSTRPTLAAARNTNEILLQFQF</sequence>
<protein>
    <submittedName>
        <fullName evidence="1">Membrane protein</fullName>
    </submittedName>
</protein>
<dbReference type="EMBL" id="AP025183">
    <property type="protein sequence ID" value="BDB52188.1"/>
    <property type="molecule type" value="Genomic_DNA"/>
</dbReference>
<accession>A0ABM7UXM7</accession>
<gene>
    <name evidence="1" type="primary">porP</name>
    <name evidence="1" type="ORF">GENT11_05000</name>
</gene>
<evidence type="ECO:0000313" key="1">
    <source>
        <dbReference type="EMBL" id="BDB52188.1"/>
    </source>
</evidence>
<dbReference type="NCBIfam" id="TIGR03519">
    <property type="entry name" value="T9SS_PorP_fam"/>
    <property type="match status" value="1"/>
</dbReference>
<dbReference type="Proteomes" id="UP001319865">
    <property type="component" value="Chromosome"/>
</dbReference>
<evidence type="ECO:0000313" key="2">
    <source>
        <dbReference type="Proteomes" id="UP001319865"/>
    </source>
</evidence>
<reference evidence="1 2" key="1">
    <citation type="journal article" date="2022" name="Int. J. Syst. Evol. Microbiol.">
        <title>Flavobacterium ammonificans sp. nov. and Flavobacterium ammoniigenes sp. nov., ammonifying bacteria isolated from surface river water.</title>
        <authorList>
            <person name="Watanabe K."/>
            <person name="Kitamura T."/>
            <person name="Ogata Y."/>
            <person name="Shindo C."/>
            <person name="Suda W."/>
        </authorList>
    </citation>
    <scope>NUCLEOTIDE SEQUENCE [LARGE SCALE GENOMIC DNA]</scope>
    <source>
        <strain evidence="1 2">GENT11</strain>
    </source>
</reference>
<keyword evidence="2" id="KW-1185">Reference proteome</keyword>
<name>A0ABM7UXM7_9FLAO</name>